<dbReference type="SUPFAM" id="SSF141694">
    <property type="entry name" value="AF2212/PG0164-like"/>
    <property type="match status" value="1"/>
</dbReference>
<dbReference type="PATRIC" id="fig|1125725.3.peg.2095"/>
<gene>
    <name evidence="3" type="ORF">HMPREF0860_2405</name>
    <name evidence="2" type="ORF">HMPREF1325_0568</name>
</gene>
<protein>
    <submittedName>
        <fullName evidence="2">PF01954 family protein</fullName>
    </submittedName>
</protein>
<dbReference type="EMBL" id="AVQI01000037">
    <property type="protein sequence ID" value="ERK03295.1"/>
    <property type="molecule type" value="Genomic_DNA"/>
</dbReference>
<dbReference type="Pfam" id="PF01954">
    <property type="entry name" value="AF2212-like"/>
    <property type="match status" value="1"/>
</dbReference>
<keyword evidence="5" id="KW-1185">Reference proteome</keyword>
<sequence length="61" mass="7098">MRMTIEGYFDGKTFVPLEKLSLKPNQKVQITVLDEFLTSEKQKQIARKRDKEGDKKASLKI</sequence>
<dbReference type="STRING" id="1125725.HMPREF1325_0568"/>
<organism evidence="2 4">
    <name type="scientific">Treponema socranskii subsp. socranskii VPI DR56BR1116 = ATCC 35536</name>
    <dbReference type="NCBI Taxonomy" id="1125725"/>
    <lineage>
        <taxon>Bacteria</taxon>
        <taxon>Pseudomonadati</taxon>
        <taxon>Spirochaetota</taxon>
        <taxon>Spirochaetia</taxon>
        <taxon>Spirochaetales</taxon>
        <taxon>Treponemataceae</taxon>
        <taxon>Treponema</taxon>
    </lineage>
</organism>
<dbReference type="InterPro" id="IPR024069">
    <property type="entry name" value="AF2212-like_dom_sf"/>
</dbReference>
<name>U2MNR7_TRESO</name>
<reference evidence="4 5" key="1">
    <citation type="submission" date="2013-08" db="EMBL/GenBank/DDBJ databases">
        <authorList>
            <person name="Durkin A.S."/>
            <person name="Haft D.R."/>
            <person name="McCorrison J."/>
            <person name="Torralba M."/>
            <person name="Gillis M."/>
            <person name="Haft D.H."/>
            <person name="Methe B."/>
            <person name="Sutton G."/>
            <person name="Nelson K.E."/>
        </authorList>
    </citation>
    <scope>NUCLEOTIDE SEQUENCE [LARGE SCALE GENOMIC DNA]</scope>
    <source>
        <strain evidence="3 5">ATCC 35536</strain>
        <strain evidence="2 4">VPI DR56BR1116</strain>
    </source>
</reference>
<dbReference type="Gene3D" id="4.10.1150.10">
    <property type="entry name" value="AF2212/PG0164-like"/>
    <property type="match status" value="1"/>
</dbReference>
<evidence type="ECO:0000313" key="2">
    <source>
        <dbReference type="EMBL" id="ERF59960.1"/>
    </source>
</evidence>
<evidence type="ECO:0000313" key="5">
    <source>
        <dbReference type="Proteomes" id="UP000016646"/>
    </source>
</evidence>
<dbReference type="Proteomes" id="UP000016412">
    <property type="component" value="Unassembled WGS sequence"/>
</dbReference>
<dbReference type="Proteomes" id="UP000016646">
    <property type="component" value="Unassembled WGS sequence"/>
</dbReference>
<dbReference type="AlphaFoldDB" id="U2MNR7"/>
<accession>U2MNR7</accession>
<evidence type="ECO:0000313" key="3">
    <source>
        <dbReference type="EMBL" id="ERK03295.1"/>
    </source>
</evidence>
<proteinExistence type="predicted"/>
<comment type="caution">
    <text evidence="2">The sequence shown here is derived from an EMBL/GenBank/DDBJ whole genome shotgun (WGS) entry which is preliminary data.</text>
</comment>
<evidence type="ECO:0000256" key="1">
    <source>
        <dbReference type="SAM" id="MobiDB-lite"/>
    </source>
</evidence>
<dbReference type="InterPro" id="IPR008203">
    <property type="entry name" value="AF2212-like"/>
</dbReference>
<dbReference type="EMBL" id="AUZJ01000053">
    <property type="protein sequence ID" value="ERF59960.1"/>
    <property type="molecule type" value="Genomic_DNA"/>
</dbReference>
<feature type="region of interest" description="Disordered" evidence="1">
    <location>
        <begin position="41"/>
        <end position="61"/>
    </location>
</feature>
<evidence type="ECO:0000313" key="4">
    <source>
        <dbReference type="Proteomes" id="UP000016412"/>
    </source>
</evidence>